<dbReference type="InterPro" id="IPR042231">
    <property type="entry name" value="Cho/carn_acyl_trans_2"/>
</dbReference>
<evidence type="ECO:0000259" key="12">
    <source>
        <dbReference type="Pfam" id="PF00755"/>
    </source>
</evidence>
<dbReference type="PROSITE" id="PS00439">
    <property type="entry name" value="ACYLTRANSF_C_1"/>
    <property type="match status" value="1"/>
</dbReference>
<dbReference type="PROSITE" id="PS00440">
    <property type="entry name" value="ACYLTRANSF_C_2"/>
    <property type="match status" value="1"/>
</dbReference>
<protein>
    <recommendedName>
        <fullName evidence="7">Choline O-acetyltransferase</fullName>
        <ecNumber evidence="6">2.3.1.6</ecNumber>
    </recommendedName>
</protein>
<evidence type="ECO:0000256" key="9">
    <source>
        <dbReference type="PIRSR" id="PIRSR600542-1"/>
    </source>
</evidence>
<dbReference type="SUPFAM" id="SSF52777">
    <property type="entry name" value="CoA-dependent acyltransferases"/>
    <property type="match status" value="2"/>
</dbReference>
<keyword evidence="3" id="KW-0530">Neurotransmitter biosynthesis</keyword>
<dbReference type="EC" id="2.3.1.6" evidence="6"/>
<evidence type="ECO:0000256" key="4">
    <source>
        <dbReference type="ARBA" id="ARBA00023315"/>
    </source>
</evidence>
<dbReference type="InterPro" id="IPR039551">
    <property type="entry name" value="Cho/carn_acyl_trans"/>
</dbReference>
<sequence>MSQMPDVNMTRMKRQGSEDVVPCSTTQALPKLPVPPLQQTLEGYLKVVRPLVSDDEYEQTKRKVEEFGKSGGDGEMLQEKLLEYAQTKVNWVYDWWMDDMYLTARLPLVINSSPGMVFPKQIFTEPSDQLRFAARLISGIMDYKVILDARALPIDYARGQLAGQPLCMEQYYRLFSSYRVPGLTRDMLVSPDSSVMPEPEHIIVVCKNQFFVLDVIINFKRLSEADLFNQLKRIMQAATAGDRCEPVGLLTAGDRTEWAKARIKLMEDSTNRDSLDMIERCIFVLCMDEGVCCDKTDLTLACQMLHGNGSHSNTPNRWFDKTMQFIVADDGACGLVYEHSPSEGVAVVQLVEHLLNYIRVNPWNDVCQRDSPAIPHACHSSQKYGSKKMLRAQSICELPYPRRLRWKLSPEVFHYLKTSRESVDRSIANMDLHIMRYTRSGKSFPKSQNMSPDGFVQLALQLTYFKLHKRLVSTYESASTRRFQLGRVDNIRAASIEAHNWVQAMCSDTVEDYDRMELFKKALKAQRNFTLQALKGQGMDCHLLGLKEMAAMIDMPMPDIFTDEPFDLTNKFVLSTSQVPTTMDAFMCYGPVVNNGYGACYNPHDDYILFCLSSFKDCGDSDSEMFTIALRQALDDMQHLCLKVNHPPSPVMDLRKVEINGDSKMANGLDGHQLGLPMFPCGMARENNPTRKQNSRDDDDTARGPIADGAMAQT</sequence>
<evidence type="ECO:0000256" key="10">
    <source>
        <dbReference type="RuleBase" id="RU003801"/>
    </source>
</evidence>
<evidence type="ECO:0000313" key="13">
    <source>
        <dbReference type="EMBL" id="ABO38803.1"/>
    </source>
</evidence>
<evidence type="ECO:0000256" key="3">
    <source>
        <dbReference type="ARBA" id="ARBA00022979"/>
    </source>
</evidence>
<dbReference type="EMBL" id="EF118169">
    <property type="protein sequence ID" value="ABO38803.1"/>
    <property type="molecule type" value="mRNA"/>
</dbReference>
<organism evidence="13">
    <name type="scientific">Branchiostoma floridae</name>
    <name type="common">Florida lancelet</name>
    <name type="synonym">Amphioxus</name>
    <dbReference type="NCBI Taxonomy" id="7739"/>
    <lineage>
        <taxon>Eukaryota</taxon>
        <taxon>Metazoa</taxon>
        <taxon>Chordata</taxon>
        <taxon>Cephalochordata</taxon>
        <taxon>Leptocardii</taxon>
        <taxon>Amphioxiformes</taxon>
        <taxon>Branchiostomatidae</taxon>
        <taxon>Branchiostoma</taxon>
    </lineage>
</organism>
<evidence type="ECO:0000256" key="11">
    <source>
        <dbReference type="SAM" id="MobiDB-lite"/>
    </source>
</evidence>
<dbReference type="AlphaFoldDB" id="A4KWG4"/>
<dbReference type="Gene3D" id="3.30.559.70">
    <property type="entry name" value="Choline/Carnitine o-acyltransferase, domain 2"/>
    <property type="match status" value="1"/>
</dbReference>
<dbReference type="InterPro" id="IPR000542">
    <property type="entry name" value="Carn_acyl_trans"/>
</dbReference>
<evidence type="ECO:0000256" key="8">
    <source>
        <dbReference type="ARBA" id="ARBA00048143"/>
    </source>
</evidence>
<dbReference type="InterPro" id="IPR023213">
    <property type="entry name" value="CAT-like_dom_sf"/>
</dbReference>
<evidence type="ECO:0000256" key="6">
    <source>
        <dbReference type="ARBA" id="ARBA00039091"/>
    </source>
</evidence>
<name>A4KWG4_BRAFL</name>
<accession>A4KWG4</accession>
<feature type="region of interest" description="Disordered" evidence="11">
    <location>
        <begin position="682"/>
        <end position="714"/>
    </location>
</feature>
<feature type="active site" description="Proton acceptor" evidence="9">
    <location>
        <position position="339"/>
    </location>
</feature>
<dbReference type="PANTHER" id="PTHR22589">
    <property type="entry name" value="CARNITINE O-ACYLTRANSFERASE"/>
    <property type="match status" value="1"/>
</dbReference>
<dbReference type="Gene3D" id="3.30.559.10">
    <property type="entry name" value="Chloramphenicol acetyltransferase-like domain"/>
    <property type="match status" value="1"/>
</dbReference>
<keyword evidence="2 10" id="KW-0808">Transferase</keyword>
<comment type="similarity">
    <text evidence="1 10">Belongs to the carnitine/choline acetyltransferase family.</text>
</comment>
<keyword evidence="4 10" id="KW-0012">Acyltransferase</keyword>
<proteinExistence type="evidence at transcript level"/>
<evidence type="ECO:0000256" key="7">
    <source>
        <dbReference type="ARBA" id="ARBA00040495"/>
    </source>
</evidence>
<evidence type="ECO:0000256" key="5">
    <source>
        <dbReference type="ARBA" id="ARBA00037088"/>
    </source>
</evidence>
<evidence type="ECO:0000256" key="1">
    <source>
        <dbReference type="ARBA" id="ARBA00005232"/>
    </source>
</evidence>
<feature type="domain" description="Choline/carnitine acyltransferase" evidence="12">
    <location>
        <begin position="32"/>
        <end position="631"/>
    </location>
</feature>
<dbReference type="FunFam" id="3.30.559.10:FF:000201">
    <property type="entry name" value="Uncharacterized protein"/>
    <property type="match status" value="1"/>
</dbReference>
<comment type="catalytic activity">
    <reaction evidence="8">
        <text>choline + acetyl-CoA = acetylcholine + CoA</text>
        <dbReference type="Rhea" id="RHEA:18821"/>
        <dbReference type="ChEBI" id="CHEBI:15354"/>
        <dbReference type="ChEBI" id="CHEBI:15355"/>
        <dbReference type="ChEBI" id="CHEBI:57287"/>
        <dbReference type="ChEBI" id="CHEBI:57288"/>
        <dbReference type="EC" id="2.3.1.6"/>
    </reaction>
</comment>
<evidence type="ECO:0000256" key="2">
    <source>
        <dbReference type="ARBA" id="ARBA00022679"/>
    </source>
</evidence>
<comment type="function">
    <text evidence="5">Catalyzes the reversible synthesis of acetylcholine (ACh) from acetyl CoA and choline at cholinergic synapses.</text>
</comment>
<dbReference type="PANTHER" id="PTHR22589:SF14">
    <property type="entry name" value="CHOLINE O-ACETYLTRANSFERASE"/>
    <property type="match status" value="1"/>
</dbReference>
<dbReference type="Pfam" id="PF00755">
    <property type="entry name" value="Carn_acyltransf"/>
    <property type="match status" value="1"/>
</dbReference>
<reference evidence="13" key="1">
    <citation type="journal article" date="2008" name="Dev. Dyn.">
        <title>The cholinergic gene locus in amphioxus: molecular characterization and developmental expression patterns.</title>
        <authorList>
            <person name="Candiani S."/>
            <person name="Lacalli T.C."/>
            <person name="Parodi M."/>
            <person name="Oliveri D."/>
            <person name="Pestarino M."/>
        </authorList>
    </citation>
    <scope>NUCLEOTIDE SEQUENCE</scope>
</reference>
<dbReference type="GO" id="GO:0004102">
    <property type="term" value="F:choline O-acetyltransferase activity"/>
    <property type="evidence" value="ECO:0007669"/>
    <property type="project" value="UniProtKB-EC"/>
</dbReference>